<sequence>MKYRLFPLYLLLSILMTAPAALAEDAKPATENLDQLVQAALANNPELKSTSARWEMYKSRIRQAGALEDPMLMLKLQNMIVTDPLSFNKDSMTQKVVGISQLIPFAGKRKLKEDIASAEAETYRWSVEERKLELTRMVREAYYQVYFTDKSLTIIEKNIKILDDFITLAQTKYSVGQGAQQDIYKALIERSKMLDMKISLEQQRRSLEVSLNSLLNRPQSTKVGTVPDFKLAPLNYTPEQLVDLAEENRPQLKSVKAQIEKGRAGHLLAQKESYPDFNVSFEYMQRQKAMGSDGSDMYSLGVTFNLPIQKERRAAMRAESSSEINMASEELNGARNTISSGVNDLLAQMERRRKLIDLYLTGIIPQAEQSLESAVIGYRVNKVDFLTLLDNRVTLFNYEREYYDSMTDYQMKLAQLEALVGKDLQ</sequence>
<gene>
    <name evidence="3" type="ORF">JFN90_11765</name>
</gene>
<organism evidence="3 4">
    <name type="scientific">Geomonas propionica</name>
    <dbReference type="NCBI Taxonomy" id="2798582"/>
    <lineage>
        <taxon>Bacteria</taxon>
        <taxon>Pseudomonadati</taxon>
        <taxon>Thermodesulfobacteriota</taxon>
        <taxon>Desulfuromonadia</taxon>
        <taxon>Geobacterales</taxon>
        <taxon>Geobacteraceae</taxon>
        <taxon>Geomonas</taxon>
    </lineage>
</organism>
<keyword evidence="4" id="KW-1185">Reference proteome</keyword>
<evidence type="ECO:0000313" key="4">
    <source>
        <dbReference type="Proteomes" id="UP000641025"/>
    </source>
</evidence>
<evidence type="ECO:0000256" key="1">
    <source>
        <dbReference type="ARBA" id="ARBA00007613"/>
    </source>
</evidence>
<keyword evidence="2" id="KW-0732">Signal</keyword>
<comment type="similarity">
    <text evidence="1">Belongs to the outer membrane factor (OMF) (TC 1.B.17) family.</text>
</comment>
<accession>A0ABS0YSU7</accession>
<feature type="signal peptide" evidence="2">
    <location>
        <begin position="1"/>
        <end position="23"/>
    </location>
</feature>
<dbReference type="EMBL" id="JAEMHK010000008">
    <property type="protein sequence ID" value="MBJ6800807.1"/>
    <property type="molecule type" value="Genomic_DNA"/>
</dbReference>
<dbReference type="InterPro" id="IPR003423">
    <property type="entry name" value="OMP_efflux"/>
</dbReference>
<reference evidence="3 4" key="1">
    <citation type="submission" date="2020-12" db="EMBL/GenBank/DDBJ databases">
        <title>Geomonas sp. Red259, isolated from paddy soil.</title>
        <authorList>
            <person name="Xu Z."/>
            <person name="Zhang Z."/>
            <person name="Masuda Y."/>
            <person name="Itoh H."/>
            <person name="Senoo K."/>
        </authorList>
    </citation>
    <scope>NUCLEOTIDE SEQUENCE [LARGE SCALE GENOMIC DNA]</scope>
    <source>
        <strain evidence="3 4">Red259</strain>
    </source>
</reference>
<dbReference type="PANTHER" id="PTHR30203:SF24">
    <property type="entry name" value="BLR4935 PROTEIN"/>
    <property type="match status" value="1"/>
</dbReference>
<protein>
    <submittedName>
        <fullName evidence="3">TolC family protein</fullName>
    </submittedName>
</protein>
<dbReference type="InterPro" id="IPR010131">
    <property type="entry name" value="MdtP/NodT-like"/>
</dbReference>
<dbReference type="RefSeq" id="WP_199395313.1">
    <property type="nucleotide sequence ID" value="NZ_JAEMHK010000008.1"/>
</dbReference>
<feature type="chain" id="PRO_5047525417" evidence="2">
    <location>
        <begin position="24"/>
        <end position="425"/>
    </location>
</feature>
<evidence type="ECO:0000256" key="2">
    <source>
        <dbReference type="SAM" id="SignalP"/>
    </source>
</evidence>
<proteinExistence type="inferred from homology"/>
<dbReference type="Proteomes" id="UP000641025">
    <property type="component" value="Unassembled WGS sequence"/>
</dbReference>
<comment type="caution">
    <text evidence="3">The sequence shown here is derived from an EMBL/GenBank/DDBJ whole genome shotgun (WGS) entry which is preliminary data.</text>
</comment>
<name>A0ABS0YSU7_9BACT</name>
<dbReference type="SUPFAM" id="SSF56954">
    <property type="entry name" value="Outer membrane efflux proteins (OEP)"/>
    <property type="match status" value="1"/>
</dbReference>
<dbReference type="Gene3D" id="1.20.1600.10">
    <property type="entry name" value="Outer membrane efflux proteins (OEP)"/>
    <property type="match status" value="1"/>
</dbReference>
<evidence type="ECO:0000313" key="3">
    <source>
        <dbReference type="EMBL" id="MBJ6800807.1"/>
    </source>
</evidence>
<dbReference type="Pfam" id="PF02321">
    <property type="entry name" value="OEP"/>
    <property type="match status" value="2"/>
</dbReference>
<dbReference type="PANTHER" id="PTHR30203">
    <property type="entry name" value="OUTER MEMBRANE CATION EFFLUX PROTEIN"/>
    <property type="match status" value="1"/>
</dbReference>